<accession>A0A1P8WI90</accession>
<dbReference type="GO" id="GO:0005737">
    <property type="term" value="C:cytoplasm"/>
    <property type="evidence" value="ECO:0007669"/>
    <property type="project" value="UniProtKB-SubCell"/>
</dbReference>
<evidence type="ECO:0000256" key="3">
    <source>
        <dbReference type="ARBA" id="ARBA00022741"/>
    </source>
</evidence>
<dbReference type="GO" id="GO:0016887">
    <property type="term" value="F:ATP hydrolysis activity"/>
    <property type="evidence" value="ECO:0007669"/>
    <property type="project" value="InterPro"/>
</dbReference>
<reference evidence="10 11" key="1">
    <citation type="journal article" date="2016" name="Front. Microbiol.">
        <title>Fuerstia marisgermanicae gen. nov., sp. nov., an Unusual Member of the Phylum Planctomycetes from the German Wadden Sea.</title>
        <authorList>
            <person name="Kohn T."/>
            <person name="Heuer A."/>
            <person name="Jogler M."/>
            <person name="Vollmers J."/>
            <person name="Boedeker C."/>
            <person name="Bunk B."/>
            <person name="Rast P."/>
            <person name="Borchert D."/>
            <person name="Glockner I."/>
            <person name="Freese H.M."/>
            <person name="Klenk H.P."/>
            <person name="Overmann J."/>
            <person name="Kaster A.K."/>
            <person name="Rohde M."/>
            <person name="Wiegand S."/>
            <person name="Jogler C."/>
        </authorList>
    </citation>
    <scope>NUCLEOTIDE SEQUENCE [LARGE SCALE GENOMIC DNA]</scope>
    <source>
        <strain evidence="10 11">NH11</strain>
    </source>
</reference>
<feature type="region of interest" description="Disordered" evidence="8">
    <location>
        <begin position="590"/>
        <end position="615"/>
    </location>
</feature>
<keyword evidence="2 7" id="KW-0963">Cytoplasm</keyword>
<comment type="domain">
    <text evidence="7">Contains large globular domains required for ATP hydrolysis at each terminus and a third globular domain forming a flexible hinge near the middle of the molecule. These domains are separated by coiled-coil structures.</text>
</comment>
<dbReference type="SUPFAM" id="SSF52540">
    <property type="entry name" value="P-loop containing nucleoside triphosphate hydrolases"/>
    <property type="match status" value="1"/>
</dbReference>
<feature type="coiled-coil region" evidence="7">
    <location>
        <begin position="166"/>
        <end position="200"/>
    </location>
</feature>
<dbReference type="Gene3D" id="1.20.1060.20">
    <property type="match status" value="2"/>
</dbReference>
<dbReference type="FunFam" id="3.40.50.300:FF:000901">
    <property type="entry name" value="Chromosome partition protein Smc"/>
    <property type="match status" value="1"/>
</dbReference>
<feature type="compositionally biased region" description="Acidic residues" evidence="8">
    <location>
        <begin position="1067"/>
        <end position="1082"/>
    </location>
</feature>
<evidence type="ECO:0000256" key="7">
    <source>
        <dbReference type="HAMAP-Rule" id="MF_01894"/>
    </source>
</evidence>
<dbReference type="InterPro" id="IPR036277">
    <property type="entry name" value="SMC_hinge_sf"/>
</dbReference>
<keyword evidence="11" id="KW-1185">Reference proteome</keyword>
<organism evidence="10 11">
    <name type="scientific">Fuerstiella marisgermanici</name>
    <dbReference type="NCBI Taxonomy" id="1891926"/>
    <lineage>
        <taxon>Bacteria</taxon>
        <taxon>Pseudomonadati</taxon>
        <taxon>Planctomycetota</taxon>
        <taxon>Planctomycetia</taxon>
        <taxon>Planctomycetales</taxon>
        <taxon>Planctomycetaceae</taxon>
        <taxon>Fuerstiella</taxon>
    </lineage>
</organism>
<gene>
    <name evidence="7 10" type="primary">smc</name>
    <name evidence="10" type="ORF">Fuma_03365</name>
</gene>
<evidence type="ECO:0000259" key="9">
    <source>
        <dbReference type="SMART" id="SM00968"/>
    </source>
</evidence>
<proteinExistence type="inferred from homology"/>
<evidence type="ECO:0000256" key="2">
    <source>
        <dbReference type="ARBA" id="ARBA00022490"/>
    </source>
</evidence>
<dbReference type="CDD" id="cd03278">
    <property type="entry name" value="ABC_SMC_barmotin"/>
    <property type="match status" value="1"/>
</dbReference>
<comment type="similarity">
    <text evidence="7">Belongs to the SMC family.</text>
</comment>
<comment type="function">
    <text evidence="7">Required for chromosome condensation and partitioning.</text>
</comment>
<comment type="subcellular location">
    <subcellularLocation>
        <location evidence="1 7">Cytoplasm</location>
    </subcellularLocation>
</comment>
<dbReference type="InterPro" id="IPR027417">
    <property type="entry name" value="P-loop_NTPase"/>
</dbReference>
<name>A0A1P8WI90_9PLAN</name>
<evidence type="ECO:0000256" key="4">
    <source>
        <dbReference type="ARBA" id="ARBA00022840"/>
    </source>
</evidence>
<feature type="coiled-coil region" evidence="7">
    <location>
        <begin position="366"/>
        <end position="498"/>
    </location>
</feature>
<dbReference type="KEGG" id="fmr:Fuma_03365"/>
<comment type="subunit">
    <text evidence="7">Homodimer.</text>
</comment>
<dbReference type="GO" id="GO:0005524">
    <property type="term" value="F:ATP binding"/>
    <property type="evidence" value="ECO:0007669"/>
    <property type="project" value="UniProtKB-UniRule"/>
</dbReference>
<dbReference type="Proteomes" id="UP000187735">
    <property type="component" value="Chromosome"/>
</dbReference>
<dbReference type="InterPro" id="IPR003395">
    <property type="entry name" value="RecF/RecN/SMC_N"/>
</dbReference>
<dbReference type="GO" id="GO:0005694">
    <property type="term" value="C:chromosome"/>
    <property type="evidence" value="ECO:0007669"/>
    <property type="project" value="InterPro"/>
</dbReference>
<dbReference type="SMART" id="SM00968">
    <property type="entry name" value="SMC_hinge"/>
    <property type="match status" value="1"/>
</dbReference>
<dbReference type="EMBL" id="CP017641">
    <property type="protein sequence ID" value="APZ93747.1"/>
    <property type="molecule type" value="Genomic_DNA"/>
</dbReference>
<keyword evidence="4 7" id="KW-0067">ATP-binding</keyword>
<dbReference type="Pfam" id="PF02463">
    <property type="entry name" value="SMC_N"/>
    <property type="match status" value="1"/>
</dbReference>
<feature type="coiled-coil region" evidence="7">
    <location>
        <begin position="753"/>
        <end position="934"/>
    </location>
</feature>
<feature type="region of interest" description="Disordered" evidence="8">
    <location>
        <begin position="1056"/>
        <end position="1082"/>
    </location>
</feature>
<dbReference type="InterPro" id="IPR011890">
    <property type="entry name" value="SMC_prok"/>
</dbReference>
<evidence type="ECO:0000256" key="8">
    <source>
        <dbReference type="SAM" id="MobiDB-lite"/>
    </source>
</evidence>
<evidence type="ECO:0000256" key="5">
    <source>
        <dbReference type="ARBA" id="ARBA00023054"/>
    </source>
</evidence>
<dbReference type="GO" id="GO:0030261">
    <property type="term" value="P:chromosome condensation"/>
    <property type="evidence" value="ECO:0007669"/>
    <property type="project" value="InterPro"/>
</dbReference>
<dbReference type="Gene3D" id="3.40.50.300">
    <property type="entry name" value="P-loop containing nucleotide triphosphate hydrolases"/>
    <property type="match status" value="2"/>
</dbReference>
<keyword evidence="3 7" id="KW-0547">Nucleotide-binding</keyword>
<dbReference type="InterPro" id="IPR010935">
    <property type="entry name" value="SMC_hinge"/>
</dbReference>
<dbReference type="SUPFAM" id="SSF75553">
    <property type="entry name" value="Smc hinge domain"/>
    <property type="match status" value="1"/>
</dbReference>
<feature type="coiled-coil region" evidence="7">
    <location>
        <begin position="1144"/>
        <end position="1178"/>
    </location>
</feature>
<dbReference type="PANTHER" id="PTHR43977">
    <property type="entry name" value="STRUCTURAL MAINTENANCE OF CHROMOSOMES PROTEIN 3"/>
    <property type="match status" value="1"/>
</dbReference>
<dbReference type="STRING" id="1891926.Fuma_03365"/>
<dbReference type="RefSeq" id="WP_077025165.1">
    <property type="nucleotide sequence ID" value="NZ_CP017641.1"/>
</dbReference>
<evidence type="ECO:0000313" key="11">
    <source>
        <dbReference type="Proteomes" id="UP000187735"/>
    </source>
</evidence>
<sequence>MLKSLELFGFKSFADKTVFEFHDGITGVVGPNGSGKSNVVDSIKWLLGDQSAKSLRGKEMTDVIFNGSTSRGGAQFAEATLTFDNTTRYLPVDSDEVSIGRRLWKTGDSEYLINRNPGRLKDVRELLMGTGAGAASYCIIEQGRVDQILQSNAANRRLIFEEAAGISRFKQRKVEAERRLERVEQNLLRLTDIVDEVDSQVKSIRSQAKRAMQFREVSTELEKLWVGMVADDFRRQSMVRERLNAQKEAAAATLTETRERQQQAELQLAEADKALSAVDDELREAERSRAELRSRISSLETTLRHHVARESELNSEAVRLQRQQALMDGRVSEAEKEEGHLKNVLTLEEKRFAERKSEQETNVQRLQELHAAVDAAQLAIQETRHELVSESKVSTELATDIGGLRHQQQSLKQRRHELTHAKETLAQELAALEQQVTGFQQQVEAARQQVTLAEEAADKVIGDRDQLLNEQTQSRESLADLREQRSAAMARKTVLEDLEDRQEGFGIGAREILRRAEEGSSEPWSLIRGSVADLLDVDMDNAALLEVALSGRAQLLVIDRFAPLVNYINSGRCQITGRVGFVSLEHADAVGPRTPQSSEPIDAEDSIDQKRGADKSWHGDLGLGMFDDDWLGGDLESSVGDEFVPQLKVAWVDENGEIPIVRSVFADRSTEIVSLVGKPGVLGRADSLARSPKHIPSLAAQLLADTWVVRSLDDGLRLQQEFGPDYRFVTLQGELVEKDRTLFTGTVRSESAVVSRKSELRRLKNELNRIEHLISERDLRLRTLVASIEMADTELQASREAVEQQLVILRNEQQQLAEVQQTFASSRKNDEILSGQLESMTANIDELTEQLTAKETQQQQADQLVKDLQQEIDEAERSLLQDRQQIDLLEKSRTEANLELTRSEERLLGIRDAIQRLEDDLEQRRLQQQEASRRLLIGVERLGELNLGRLNVAAEIAEMLVYDDQLTSEIMRRSNARNLLRSRRQEATSAEQQARQICRQHEKQFHEIELKVSSIDHQLETSAERIQDEFQITVEEAVEAGRSAVAVSLTEEAIAEAGGGQTARASDDDDSDDDVSDAEESAVDEAHDLEIEYEVTVDDPQAQQILRDDERYDALRETVDARVGKLRRQLKKLGNVGTDSLDNLNELETRFERLHSQLKDLEAARDTLRDMVRQINVESRRMFEESFACIREHFRELFRRLFGGGEADVILEDPEDVLDCSIDVVARPPGKELRSISLLSGGEKTMTAVALLLSIFKSRPSPFCILDEVDAALDDANIGRFVGVLKDFRAETQFIMITHRKPTMAVTDVLYGVTMEESGISKRLVVRFEEIDEKGNFVPRDDRQSRAA</sequence>
<dbReference type="GO" id="GO:0007062">
    <property type="term" value="P:sister chromatid cohesion"/>
    <property type="evidence" value="ECO:0007669"/>
    <property type="project" value="InterPro"/>
</dbReference>
<feature type="domain" description="SMC hinge" evidence="9">
    <location>
        <begin position="525"/>
        <end position="719"/>
    </location>
</feature>
<dbReference type="GO" id="GO:0007059">
    <property type="term" value="P:chromosome segregation"/>
    <property type="evidence" value="ECO:0007669"/>
    <property type="project" value="UniProtKB-UniRule"/>
</dbReference>
<evidence type="ECO:0000256" key="6">
    <source>
        <dbReference type="ARBA" id="ARBA00023125"/>
    </source>
</evidence>
<feature type="binding site" evidence="7">
    <location>
        <begin position="31"/>
        <end position="38"/>
    </location>
    <ligand>
        <name>ATP</name>
        <dbReference type="ChEBI" id="CHEBI:30616"/>
    </ligand>
</feature>
<dbReference type="PIRSF" id="PIRSF005719">
    <property type="entry name" value="SMC"/>
    <property type="match status" value="1"/>
</dbReference>
<protein>
    <recommendedName>
        <fullName evidence="7">Chromosome partition protein Smc</fullName>
    </recommendedName>
</protein>
<dbReference type="Gene3D" id="3.30.70.1620">
    <property type="match status" value="1"/>
</dbReference>
<evidence type="ECO:0000256" key="1">
    <source>
        <dbReference type="ARBA" id="ARBA00004496"/>
    </source>
</evidence>
<dbReference type="GO" id="GO:0003677">
    <property type="term" value="F:DNA binding"/>
    <property type="evidence" value="ECO:0007669"/>
    <property type="project" value="UniProtKB-UniRule"/>
</dbReference>
<evidence type="ECO:0000313" key="10">
    <source>
        <dbReference type="EMBL" id="APZ93747.1"/>
    </source>
</evidence>
<keyword evidence="5 7" id="KW-0175">Coiled coil</keyword>
<keyword evidence="6 7" id="KW-0238">DNA-binding</keyword>
<dbReference type="HAMAP" id="MF_01894">
    <property type="entry name" value="Smc_prok"/>
    <property type="match status" value="1"/>
</dbReference>
<feature type="coiled-coil region" evidence="7">
    <location>
        <begin position="240"/>
        <end position="302"/>
    </location>
</feature>
<dbReference type="OrthoDB" id="9808768at2"/>
<dbReference type="InterPro" id="IPR024704">
    <property type="entry name" value="SMC"/>
</dbReference>
<dbReference type="GO" id="GO:0006260">
    <property type="term" value="P:DNA replication"/>
    <property type="evidence" value="ECO:0007669"/>
    <property type="project" value="UniProtKB-UniRule"/>
</dbReference>